<evidence type="ECO:0000313" key="1">
    <source>
        <dbReference type="EMBL" id="RDX75174.1"/>
    </source>
</evidence>
<dbReference type="PANTHER" id="PTHR45786:SF66">
    <property type="entry name" value="HOOK MOTIF PROTEIN, PUTATIVE-RELATED"/>
    <property type="match status" value="1"/>
</dbReference>
<protein>
    <submittedName>
        <fullName evidence="1">Uncharacterized protein</fullName>
    </submittedName>
</protein>
<dbReference type="STRING" id="157652.A0A371FA52"/>
<evidence type="ECO:0000313" key="2">
    <source>
        <dbReference type="Proteomes" id="UP000257109"/>
    </source>
</evidence>
<comment type="caution">
    <text evidence="1">The sequence shown here is derived from an EMBL/GenBank/DDBJ whole genome shotgun (WGS) entry which is preliminary data.</text>
</comment>
<reference evidence="1" key="1">
    <citation type="submission" date="2018-05" db="EMBL/GenBank/DDBJ databases">
        <title>Draft genome of Mucuna pruriens seed.</title>
        <authorList>
            <person name="Nnadi N.E."/>
            <person name="Vos R."/>
            <person name="Hasami M.H."/>
            <person name="Devisetty U.K."/>
            <person name="Aguiy J.C."/>
        </authorList>
    </citation>
    <scope>NUCLEOTIDE SEQUENCE [LARGE SCALE GENOMIC DNA]</scope>
    <source>
        <strain evidence="1">JCA_2017</strain>
    </source>
</reference>
<gene>
    <name evidence="1" type="ORF">CR513_44981</name>
</gene>
<dbReference type="EMBL" id="QJKJ01009918">
    <property type="protein sequence ID" value="RDX75174.1"/>
    <property type="molecule type" value="Genomic_DNA"/>
</dbReference>
<proteinExistence type="predicted"/>
<dbReference type="PANTHER" id="PTHR45786">
    <property type="entry name" value="DNA BINDING PROTEIN-LIKE"/>
    <property type="match status" value="1"/>
</dbReference>
<organism evidence="1 2">
    <name type="scientific">Mucuna pruriens</name>
    <name type="common">Velvet bean</name>
    <name type="synonym">Dolichos pruriens</name>
    <dbReference type="NCBI Taxonomy" id="157652"/>
    <lineage>
        <taxon>Eukaryota</taxon>
        <taxon>Viridiplantae</taxon>
        <taxon>Streptophyta</taxon>
        <taxon>Embryophyta</taxon>
        <taxon>Tracheophyta</taxon>
        <taxon>Spermatophyta</taxon>
        <taxon>Magnoliopsida</taxon>
        <taxon>eudicotyledons</taxon>
        <taxon>Gunneridae</taxon>
        <taxon>Pentapetalae</taxon>
        <taxon>rosids</taxon>
        <taxon>fabids</taxon>
        <taxon>Fabales</taxon>
        <taxon>Fabaceae</taxon>
        <taxon>Papilionoideae</taxon>
        <taxon>50 kb inversion clade</taxon>
        <taxon>NPAAA clade</taxon>
        <taxon>indigoferoid/millettioid clade</taxon>
        <taxon>Phaseoleae</taxon>
        <taxon>Mucuna</taxon>
    </lineage>
</organism>
<feature type="non-terminal residue" evidence="1">
    <location>
        <position position="1"/>
    </location>
</feature>
<keyword evidence="2" id="KW-1185">Reference proteome</keyword>
<dbReference type="OrthoDB" id="1928976at2759"/>
<name>A0A371FA52_MUCPR</name>
<dbReference type="AlphaFoldDB" id="A0A371FA52"/>
<accession>A0A371FA52</accession>
<dbReference type="Proteomes" id="UP000257109">
    <property type="component" value="Unassembled WGS sequence"/>
</dbReference>
<sequence>MPLKICTHLVEAKSHIKLIILSKICTHLEVKSPRRVLSKLLMSIILLRKITECFNESNMRNVKLQILSEREVVMGGHNLPSTYEVDALIFGDFYVSNAKRNLIVEIKTRNSKHGYRADIPLNTTQVSQKKKKKKTVTQRQFFSYRIQQKESEHGALLFSKRLCQQILVGAYSMVESSCL</sequence>